<dbReference type="OrthoDB" id="9974792at2759"/>
<comment type="caution">
    <text evidence="3">The sequence shown here is derived from an EMBL/GenBank/DDBJ whole genome shotgun (WGS) entry which is preliminary data.</text>
</comment>
<dbReference type="Proteomes" id="UP000499080">
    <property type="component" value="Unassembled WGS sequence"/>
</dbReference>
<dbReference type="SUPFAM" id="SSF81383">
    <property type="entry name" value="F-box domain"/>
    <property type="match status" value="1"/>
</dbReference>
<dbReference type="Gene3D" id="1.20.1280.50">
    <property type="match status" value="1"/>
</dbReference>
<reference evidence="3 4" key="1">
    <citation type="journal article" date="2019" name="Sci. Rep.">
        <title>Orb-weaving spider Araneus ventricosus genome elucidates the spidroin gene catalogue.</title>
        <authorList>
            <person name="Kono N."/>
            <person name="Nakamura H."/>
            <person name="Ohtoshi R."/>
            <person name="Moran D.A.P."/>
            <person name="Shinohara A."/>
            <person name="Yoshida Y."/>
            <person name="Fujiwara M."/>
            <person name="Mori M."/>
            <person name="Tomita M."/>
            <person name="Arakawa K."/>
        </authorList>
    </citation>
    <scope>NUCLEOTIDE SEQUENCE [LARGE SCALE GENOMIC DNA]</scope>
</reference>
<accession>A0A4Y2R802</accession>
<dbReference type="InterPro" id="IPR036047">
    <property type="entry name" value="F-box-like_dom_sf"/>
</dbReference>
<feature type="domain" description="F-box" evidence="2">
    <location>
        <begin position="24"/>
        <end position="70"/>
    </location>
</feature>
<evidence type="ECO:0000313" key="4">
    <source>
        <dbReference type="Proteomes" id="UP000499080"/>
    </source>
</evidence>
<feature type="region of interest" description="Disordered" evidence="1">
    <location>
        <begin position="1"/>
        <end position="27"/>
    </location>
</feature>
<evidence type="ECO:0000259" key="2">
    <source>
        <dbReference type="PROSITE" id="PS50181"/>
    </source>
</evidence>
<proteinExistence type="predicted"/>
<dbReference type="PROSITE" id="PS50181">
    <property type="entry name" value="FBOX"/>
    <property type="match status" value="1"/>
</dbReference>
<gene>
    <name evidence="3" type="ORF">AVEN_98540_1</name>
</gene>
<protein>
    <recommendedName>
        <fullName evidence="2">F-box domain-containing protein</fullName>
    </recommendedName>
</protein>
<dbReference type="AlphaFoldDB" id="A0A4Y2R802"/>
<sequence>MADKRDSETSQSIASNESEECEEKGQWSELPSLPLENIYSFLTRQDQVNMSMVCRKWSEGYGSPSVWKTFKFDFRDSQVSKNTCKVMTFVRKYSRMFRHVEIDCIHEEKRCLIKSWSRYFIEFLQILTSNSQLFTSVHYV</sequence>
<dbReference type="Pfam" id="PF00646">
    <property type="entry name" value="F-box"/>
    <property type="match status" value="1"/>
</dbReference>
<organism evidence="3 4">
    <name type="scientific">Araneus ventricosus</name>
    <name type="common">Orbweaver spider</name>
    <name type="synonym">Epeira ventricosa</name>
    <dbReference type="NCBI Taxonomy" id="182803"/>
    <lineage>
        <taxon>Eukaryota</taxon>
        <taxon>Metazoa</taxon>
        <taxon>Ecdysozoa</taxon>
        <taxon>Arthropoda</taxon>
        <taxon>Chelicerata</taxon>
        <taxon>Arachnida</taxon>
        <taxon>Araneae</taxon>
        <taxon>Araneomorphae</taxon>
        <taxon>Entelegynae</taxon>
        <taxon>Araneoidea</taxon>
        <taxon>Araneidae</taxon>
        <taxon>Araneus</taxon>
    </lineage>
</organism>
<evidence type="ECO:0000256" key="1">
    <source>
        <dbReference type="SAM" id="MobiDB-lite"/>
    </source>
</evidence>
<dbReference type="EMBL" id="BGPR01016086">
    <property type="protein sequence ID" value="GBN71791.1"/>
    <property type="molecule type" value="Genomic_DNA"/>
</dbReference>
<name>A0A4Y2R802_ARAVE</name>
<dbReference type="PANTHER" id="PTHR20872">
    <property type="match status" value="1"/>
</dbReference>
<dbReference type="PANTHER" id="PTHR20872:SF1">
    <property type="entry name" value="F-BOX DOMAIN-CONTAINING PROTEIN"/>
    <property type="match status" value="1"/>
</dbReference>
<keyword evidence="4" id="KW-1185">Reference proteome</keyword>
<evidence type="ECO:0000313" key="3">
    <source>
        <dbReference type="EMBL" id="GBN71791.1"/>
    </source>
</evidence>
<dbReference type="InterPro" id="IPR001810">
    <property type="entry name" value="F-box_dom"/>
</dbReference>